<accession>B0NST6</accession>
<sequence length="76" mass="8610">MPVISGTEYNNALYIIPQSFIHNIAIPVSFPRFAIGNRRARSWQPYGPQPATGEPAITKRGFGTYTKTKRIREYPV</sequence>
<reference evidence="1 2" key="1">
    <citation type="submission" date="2007-11" db="EMBL/GenBank/DDBJ databases">
        <title>Draft genome sequence of Bacteroides stercoris(ATCC 43183).</title>
        <authorList>
            <person name="Sudarsanam P."/>
            <person name="Ley R."/>
            <person name="Guruge J."/>
            <person name="Turnbaugh P.J."/>
            <person name="Mahowald M."/>
            <person name="Liep D."/>
            <person name="Gordon J."/>
        </authorList>
    </citation>
    <scope>NUCLEOTIDE SEQUENCE [LARGE SCALE GENOMIC DNA]</scope>
    <source>
        <strain evidence="1 2">ATCC 43183</strain>
    </source>
</reference>
<evidence type="ECO:0000313" key="1">
    <source>
        <dbReference type="EMBL" id="EDS14862.1"/>
    </source>
</evidence>
<dbReference type="HOGENOM" id="CLU_2647037_0_0_10"/>
<dbReference type="Proteomes" id="UP000004713">
    <property type="component" value="Unassembled WGS sequence"/>
</dbReference>
<reference evidence="1 2" key="2">
    <citation type="submission" date="2007-11" db="EMBL/GenBank/DDBJ databases">
        <authorList>
            <person name="Fulton L."/>
            <person name="Clifton S."/>
            <person name="Fulton B."/>
            <person name="Xu J."/>
            <person name="Minx P."/>
            <person name="Pepin K.H."/>
            <person name="Johnson M."/>
            <person name="Thiruvilangam P."/>
            <person name="Bhonagiri V."/>
            <person name="Nash W.E."/>
            <person name="Mardis E.R."/>
            <person name="Wilson R.K."/>
        </authorList>
    </citation>
    <scope>NUCLEOTIDE SEQUENCE [LARGE SCALE GENOMIC DNA]</scope>
    <source>
        <strain evidence="1 2">ATCC 43183</strain>
    </source>
</reference>
<dbReference type="AlphaFoldDB" id="B0NST6"/>
<name>B0NST6_BACSE</name>
<comment type="caution">
    <text evidence="1">The sequence shown here is derived from an EMBL/GenBank/DDBJ whole genome shotgun (WGS) entry which is preliminary data.</text>
</comment>
<evidence type="ECO:0000313" key="2">
    <source>
        <dbReference type="Proteomes" id="UP000004713"/>
    </source>
</evidence>
<protein>
    <submittedName>
        <fullName evidence="1">Uncharacterized protein</fullName>
    </submittedName>
</protein>
<proteinExistence type="predicted"/>
<organism evidence="1 2">
    <name type="scientific">Bacteroides stercoris ATCC 43183</name>
    <dbReference type="NCBI Taxonomy" id="449673"/>
    <lineage>
        <taxon>Bacteria</taxon>
        <taxon>Pseudomonadati</taxon>
        <taxon>Bacteroidota</taxon>
        <taxon>Bacteroidia</taxon>
        <taxon>Bacteroidales</taxon>
        <taxon>Bacteroidaceae</taxon>
        <taxon>Bacteroides</taxon>
    </lineage>
</organism>
<dbReference type="EMBL" id="ABFZ02000020">
    <property type="protein sequence ID" value="EDS14862.1"/>
    <property type="molecule type" value="Genomic_DNA"/>
</dbReference>
<gene>
    <name evidence="1" type="ORF">BACSTE_02551</name>
</gene>